<evidence type="ECO:0000256" key="3">
    <source>
        <dbReference type="ARBA" id="ARBA00023157"/>
    </source>
</evidence>
<dbReference type="InterPro" id="IPR016153">
    <property type="entry name" value="Heat_shock_Hsp33_N"/>
</dbReference>
<dbReference type="SUPFAM" id="SSF118352">
    <property type="entry name" value="HSP33 redox switch-like"/>
    <property type="match status" value="1"/>
</dbReference>
<comment type="caution">
    <text evidence="7">The sequence shown here is derived from an EMBL/GenBank/DDBJ whole genome shotgun (WGS) entry which is preliminary data.</text>
</comment>
<evidence type="ECO:0000313" key="8">
    <source>
        <dbReference type="Proteomes" id="UP001489509"/>
    </source>
</evidence>
<comment type="function">
    <text evidence="6">Redox regulated molecular chaperone. Protects both thermally unfolding and oxidatively damaged proteins from irreversible aggregation. Plays an important role in the bacterial defense system toward oxidative stress.</text>
</comment>
<dbReference type="Pfam" id="PF01430">
    <property type="entry name" value="HSP33"/>
    <property type="match status" value="1"/>
</dbReference>
<proteinExistence type="inferred from homology"/>
<gene>
    <name evidence="6 7" type="primary">hslO</name>
    <name evidence="7" type="ORF">WMO26_05355</name>
</gene>
<keyword evidence="3 6" id="KW-1015">Disulfide bond</keyword>
<dbReference type="Gene3D" id="3.90.1280.10">
    <property type="entry name" value="HSP33 redox switch-like"/>
    <property type="match status" value="1"/>
</dbReference>
<name>A0ABV1DYX1_9FIRM</name>
<dbReference type="HAMAP" id="MF_00117">
    <property type="entry name" value="HslO"/>
    <property type="match status" value="1"/>
</dbReference>
<dbReference type="InterPro" id="IPR000397">
    <property type="entry name" value="Heat_shock_Hsp33"/>
</dbReference>
<keyword evidence="5 6" id="KW-0676">Redox-active center</keyword>
<comment type="similarity">
    <text evidence="6">Belongs to the HSP33 family.</text>
</comment>
<dbReference type="CDD" id="cd00498">
    <property type="entry name" value="Hsp33"/>
    <property type="match status" value="1"/>
</dbReference>
<comment type="subcellular location">
    <subcellularLocation>
        <location evidence="6">Cytoplasm</location>
    </subcellularLocation>
</comment>
<dbReference type="Proteomes" id="UP001489509">
    <property type="component" value="Unassembled WGS sequence"/>
</dbReference>
<dbReference type="PANTHER" id="PTHR30111:SF1">
    <property type="entry name" value="33 KDA CHAPERONIN"/>
    <property type="match status" value="1"/>
</dbReference>
<evidence type="ECO:0000256" key="4">
    <source>
        <dbReference type="ARBA" id="ARBA00023186"/>
    </source>
</evidence>
<evidence type="ECO:0000256" key="6">
    <source>
        <dbReference type="HAMAP-Rule" id="MF_00117"/>
    </source>
</evidence>
<comment type="PTM">
    <text evidence="6">Under oxidizing conditions two disulfide bonds are formed involving the reactive cysteines. Under reducing conditions zinc is bound to the reactive cysteines and the protein is inactive.</text>
</comment>
<dbReference type="InterPro" id="IPR016154">
    <property type="entry name" value="Heat_shock_Hsp33_C"/>
</dbReference>
<feature type="disulfide bond" description="Redox-active" evidence="6">
    <location>
        <begin position="270"/>
        <end position="273"/>
    </location>
</feature>
<keyword evidence="4 6" id="KW-0143">Chaperone</keyword>
<keyword evidence="1 6" id="KW-0963">Cytoplasm</keyword>
<dbReference type="NCBIfam" id="NF001033">
    <property type="entry name" value="PRK00114.1"/>
    <property type="match status" value="1"/>
</dbReference>
<accession>A0ABV1DYX1</accession>
<dbReference type="RefSeq" id="WP_349218692.1">
    <property type="nucleotide sequence ID" value="NZ_JBBMFD010000006.1"/>
</dbReference>
<evidence type="ECO:0000256" key="2">
    <source>
        <dbReference type="ARBA" id="ARBA00022833"/>
    </source>
</evidence>
<evidence type="ECO:0000256" key="1">
    <source>
        <dbReference type="ARBA" id="ARBA00022490"/>
    </source>
</evidence>
<dbReference type="PIRSF" id="PIRSF005261">
    <property type="entry name" value="Heat_shock_Hsp33"/>
    <property type="match status" value="1"/>
</dbReference>
<dbReference type="PANTHER" id="PTHR30111">
    <property type="entry name" value="33 KDA CHAPERONIN"/>
    <property type="match status" value="1"/>
</dbReference>
<keyword evidence="8" id="KW-1185">Reference proteome</keyword>
<dbReference type="SUPFAM" id="SSF64397">
    <property type="entry name" value="Hsp33 domain"/>
    <property type="match status" value="1"/>
</dbReference>
<sequence>MGRRIRRITKDGSIVACGVDATDLAGEAERIHKTSAVVTAALGRLLTAASLMGSMLKGEKDTITLRLNGGGPCGTLLAVADSVGNVKGYAQNPIVELPLNAKGKLDVGGAVGRDGRLAVIRDTGMSEPYVGQCPIVSGEIAEDITSYYAVSEQVPTVCALGVLVNPDLTVNCACGLLIQLLPFAEEAAVAALEKNIEALPSITQMLSQGLTIDDICQKALDGFETDLLDEAEVSYRCDCSRERVEQALLTLKEEDLTGLADDTGKAEVCCQFCDKKYYFTKDELQALAARSEE</sequence>
<feature type="disulfide bond" description="Redox-active" evidence="6">
    <location>
        <begin position="237"/>
        <end position="239"/>
    </location>
</feature>
<evidence type="ECO:0000256" key="5">
    <source>
        <dbReference type="ARBA" id="ARBA00023284"/>
    </source>
</evidence>
<dbReference type="Gene3D" id="3.55.30.10">
    <property type="entry name" value="Hsp33 domain"/>
    <property type="match status" value="1"/>
</dbReference>
<evidence type="ECO:0000313" key="7">
    <source>
        <dbReference type="EMBL" id="MEQ2440251.1"/>
    </source>
</evidence>
<protein>
    <recommendedName>
        <fullName evidence="6">33 kDa chaperonin</fullName>
    </recommendedName>
    <alternativeName>
        <fullName evidence="6">Heat shock protein 33 homolog</fullName>
        <shortName evidence="6">HSP33</shortName>
    </alternativeName>
</protein>
<keyword evidence="2 6" id="KW-0862">Zinc</keyword>
<organism evidence="7 8">
    <name type="scientific">Solibaculum intestinale</name>
    <dbReference type="NCBI Taxonomy" id="3133165"/>
    <lineage>
        <taxon>Bacteria</taxon>
        <taxon>Bacillati</taxon>
        <taxon>Bacillota</taxon>
        <taxon>Clostridia</taxon>
        <taxon>Eubacteriales</taxon>
        <taxon>Oscillospiraceae</taxon>
        <taxon>Solibaculum</taxon>
    </lineage>
</organism>
<reference evidence="7 8" key="1">
    <citation type="submission" date="2024-03" db="EMBL/GenBank/DDBJ databases">
        <title>Human intestinal bacterial collection.</title>
        <authorList>
            <person name="Pauvert C."/>
            <person name="Hitch T.C.A."/>
            <person name="Clavel T."/>
        </authorList>
    </citation>
    <scope>NUCLEOTIDE SEQUENCE [LARGE SCALE GENOMIC DNA]</scope>
    <source>
        <strain evidence="7 8">CLA-JM-H44</strain>
    </source>
</reference>
<dbReference type="EMBL" id="JBBMFD010000006">
    <property type="protein sequence ID" value="MEQ2440251.1"/>
    <property type="molecule type" value="Genomic_DNA"/>
</dbReference>